<evidence type="ECO:0000313" key="4">
    <source>
        <dbReference type="EMBL" id="CAF4972670.1"/>
    </source>
</evidence>
<dbReference type="EMBL" id="CAJOBH010140605">
    <property type="protein sequence ID" value="CAF4803390.1"/>
    <property type="molecule type" value="Genomic_DNA"/>
</dbReference>
<comment type="caution">
    <text evidence="3">The sequence shown here is derived from an EMBL/GenBank/DDBJ whole genome shotgun (WGS) entry which is preliminary data.</text>
</comment>
<evidence type="ECO:0000256" key="1">
    <source>
        <dbReference type="SAM" id="MobiDB-lite"/>
    </source>
</evidence>
<dbReference type="EMBL" id="CAJOBJ010197348">
    <property type="protein sequence ID" value="CAF4972670.1"/>
    <property type="molecule type" value="Genomic_DNA"/>
</dbReference>
<evidence type="ECO:0000313" key="3">
    <source>
        <dbReference type="EMBL" id="CAF4803390.1"/>
    </source>
</evidence>
<protein>
    <submittedName>
        <fullName evidence="3">Uncharacterized protein</fullName>
    </submittedName>
</protein>
<gene>
    <name evidence="3" type="ORF">BYL167_LOCUS48244</name>
    <name evidence="4" type="ORF">GIL414_LOCUS55513</name>
    <name evidence="2" type="ORF">SMN809_LOCUS42266</name>
</gene>
<feature type="non-terminal residue" evidence="3">
    <location>
        <position position="1"/>
    </location>
</feature>
<dbReference type="AlphaFoldDB" id="A0A8S3BBF0"/>
<dbReference type="Proteomes" id="UP000681967">
    <property type="component" value="Unassembled WGS sequence"/>
</dbReference>
<feature type="compositionally biased region" description="Low complexity" evidence="1">
    <location>
        <begin position="8"/>
        <end position="29"/>
    </location>
</feature>
<dbReference type="Proteomes" id="UP000681720">
    <property type="component" value="Unassembled WGS sequence"/>
</dbReference>
<organism evidence="3 5">
    <name type="scientific">Rotaria magnacalcarata</name>
    <dbReference type="NCBI Taxonomy" id="392030"/>
    <lineage>
        <taxon>Eukaryota</taxon>
        <taxon>Metazoa</taxon>
        <taxon>Spiralia</taxon>
        <taxon>Gnathifera</taxon>
        <taxon>Rotifera</taxon>
        <taxon>Eurotatoria</taxon>
        <taxon>Bdelloidea</taxon>
        <taxon>Philodinida</taxon>
        <taxon>Philodinidae</taxon>
        <taxon>Rotaria</taxon>
    </lineage>
</organism>
<name>A0A8S3BBF0_9BILA</name>
<sequence length="69" mass="7886">IGSMQSYSSNNNNNNNNSNNNNNNSNLNNTGNSQRTITIQQTDLTYEYRQEHYLVGIILHDLQNVLSKK</sequence>
<reference evidence="3" key="1">
    <citation type="submission" date="2021-02" db="EMBL/GenBank/DDBJ databases">
        <authorList>
            <person name="Nowell W R."/>
        </authorList>
    </citation>
    <scope>NUCLEOTIDE SEQUENCE</scope>
</reference>
<feature type="region of interest" description="Disordered" evidence="1">
    <location>
        <begin position="1"/>
        <end position="35"/>
    </location>
</feature>
<proteinExistence type="predicted"/>
<dbReference type="Proteomes" id="UP000676336">
    <property type="component" value="Unassembled WGS sequence"/>
</dbReference>
<dbReference type="EMBL" id="CAJOBI010121535">
    <property type="protein sequence ID" value="CAF4680568.1"/>
    <property type="molecule type" value="Genomic_DNA"/>
</dbReference>
<evidence type="ECO:0000313" key="5">
    <source>
        <dbReference type="Proteomes" id="UP000681967"/>
    </source>
</evidence>
<evidence type="ECO:0000313" key="2">
    <source>
        <dbReference type="EMBL" id="CAF4680568.1"/>
    </source>
</evidence>
<accession>A0A8S3BBF0</accession>